<reference evidence="1 2" key="1">
    <citation type="submission" date="2020-01" db="EMBL/GenBank/DDBJ databases">
        <title>Rhizobium genotypes associated with high levels of biological nitrogen fixation by grain legumes in a temperate-maritime cropping system.</title>
        <authorList>
            <person name="Maluk M."/>
            <person name="Francesc Ferrando Molina F."/>
            <person name="Lopez Del Egido L."/>
            <person name="Lafos M."/>
            <person name="Langarica-Fuentes A."/>
            <person name="Gebre Yohannes G."/>
            <person name="Young M.W."/>
            <person name="Martin P."/>
            <person name="Gantlett R."/>
            <person name="Kenicer G."/>
            <person name="Hawes C."/>
            <person name="Begg G.S."/>
            <person name="Quilliam R.S."/>
            <person name="Squire G.R."/>
            <person name="Poole P.S."/>
            <person name="Young P.W."/>
            <person name="Iannetta P.M."/>
            <person name="James E.K."/>
        </authorList>
    </citation>
    <scope>NUCLEOTIDE SEQUENCE [LARGE SCALE GENOMIC DNA]</scope>
    <source>
        <strain evidence="1 2">JHI944</strain>
    </source>
</reference>
<protein>
    <submittedName>
        <fullName evidence="1">Uncharacterized protein</fullName>
    </submittedName>
</protein>
<dbReference type="AlphaFoldDB" id="A0A6P0DX16"/>
<dbReference type="Proteomes" id="UP000471409">
    <property type="component" value="Unassembled WGS sequence"/>
</dbReference>
<feature type="non-terminal residue" evidence="1">
    <location>
        <position position="134"/>
    </location>
</feature>
<evidence type="ECO:0000313" key="2">
    <source>
        <dbReference type="Proteomes" id="UP000471409"/>
    </source>
</evidence>
<gene>
    <name evidence="1" type="ORF">GUK36_42985</name>
</gene>
<organism evidence="1 2">
    <name type="scientific">Rhizobium leguminosarum</name>
    <dbReference type="NCBI Taxonomy" id="384"/>
    <lineage>
        <taxon>Bacteria</taxon>
        <taxon>Pseudomonadati</taxon>
        <taxon>Pseudomonadota</taxon>
        <taxon>Alphaproteobacteria</taxon>
        <taxon>Hyphomicrobiales</taxon>
        <taxon>Rhizobiaceae</taxon>
        <taxon>Rhizobium/Agrobacterium group</taxon>
        <taxon>Rhizobium</taxon>
    </lineage>
</organism>
<feature type="non-terminal residue" evidence="1">
    <location>
        <position position="1"/>
    </location>
</feature>
<sequence>ATAGLAAFLTNVGNIQGSLEGLWKQPPVLIAELSLRDVEVGRLANSPNQVVAMGVVENKNGGAAEGCVAELEIKHLTTNSEEYYELSGAKQNSISGTYNDSFVIPNGSRSLKFSSAFTYDLKTVSTKKYTGKIR</sequence>
<accession>A0A6P0DX16</accession>
<name>A0A6P0DX16_RHILE</name>
<dbReference type="EMBL" id="WXXP01001099">
    <property type="protein sequence ID" value="NEK55995.1"/>
    <property type="molecule type" value="Genomic_DNA"/>
</dbReference>
<comment type="caution">
    <text evidence="1">The sequence shown here is derived from an EMBL/GenBank/DDBJ whole genome shotgun (WGS) entry which is preliminary data.</text>
</comment>
<proteinExistence type="predicted"/>
<dbReference type="RefSeq" id="WP_164001853.1">
    <property type="nucleotide sequence ID" value="NZ_WXXP01001099.1"/>
</dbReference>
<evidence type="ECO:0000313" key="1">
    <source>
        <dbReference type="EMBL" id="NEK55995.1"/>
    </source>
</evidence>